<proteinExistence type="predicted"/>
<dbReference type="GO" id="GO:0016810">
    <property type="term" value="F:hydrolase activity, acting on carbon-nitrogen (but not peptide) bonds"/>
    <property type="evidence" value="ECO:0007669"/>
    <property type="project" value="InterPro"/>
</dbReference>
<dbReference type="AlphaFoldDB" id="A0A2H9T4Z7"/>
<dbReference type="InterPro" id="IPR011059">
    <property type="entry name" value="Metal-dep_hydrolase_composite"/>
</dbReference>
<dbReference type="EMBL" id="NSIT01000214">
    <property type="protein sequence ID" value="PJE78278.1"/>
    <property type="molecule type" value="Genomic_DNA"/>
</dbReference>
<accession>A0A2H9T4Z7</accession>
<organism evidence="1">
    <name type="scientific">invertebrate metagenome</name>
    <dbReference type="NCBI Taxonomy" id="1711999"/>
    <lineage>
        <taxon>unclassified sequences</taxon>
        <taxon>metagenomes</taxon>
        <taxon>organismal metagenomes</taxon>
    </lineage>
</organism>
<reference evidence="1" key="1">
    <citation type="journal article" date="2017" name="Appl. Environ. Microbiol.">
        <title>Molecular characterization of an Endozoicomonas-like organism causing infection in king scallop Pecten maximus L.</title>
        <authorList>
            <person name="Cano I."/>
            <person name="van Aerle R."/>
            <person name="Ross S."/>
            <person name="Verner-Jeffreys D.W."/>
            <person name="Paley R.K."/>
            <person name="Rimmer G."/>
            <person name="Ryder D."/>
            <person name="Hooper P."/>
            <person name="Stone D."/>
            <person name="Feist S.W."/>
        </authorList>
    </citation>
    <scope>NUCLEOTIDE SEQUENCE</scope>
</reference>
<dbReference type="Gene3D" id="3.20.20.140">
    <property type="entry name" value="Metal-dependent hydrolases"/>
    <property type="match status" value="1"/>
</dbReference>
<name>A0A2H9T4Z7_9ZZZZ</name>
<gene>
    <name evidence="1" type="ORF">CI610_02786</name>
</gene>
<sequence>MASENPARILELDNRLDPIALGMEASLTVMDDDFNVLLTLIKGRSVFSDLSELI</sequence>
<protein>
    <submittedName>
        <fullName evidence="1">Uncharacterized protein</fullName>
    </submittedName>
</protein>
<dbReference type="Gene3D" id="2.30.40.10">
    <property type="entry name" value="Urease, subunit C, domain 1"/>
    <property type="match status" value="1"/>
</dbReference>
<evidence type="ECO:0000313" key="1">
    <source>
        <dbReference type="EMBL" id="PJE78278.1"/>
    </source>
</evidence>
<comment type="caution">
    <text evidence="1">The sequence shown here is derived from an EMBL/GenBank/DDBJ whole genome shotgun (WGS) entry which is preliminary data.</text>
</comment>